<keyword evidence="1" id="KW-0812">Transmembrane</keyword>
<proteinExistence type="predicted"/>
<feature type="transmembrane region" description="Helical" evidence="1">
    <location>
        <begin position="29"/>
        <end position="50"/>
    </location>
</feature>
<keyword evidence="1" id="KW-0472">Membrane</keyword>
<evidence type="ECO:0000313" key="3">
    <source>
        <dbReference type="EMBL" id="PPK96061.1"/>
    </source>
</evidence>
<dbReference type="Proteomes" id="UP000239485">
    <property type="component" value="Unassembled WGS sequence"/>
</dbReference>
<dbReference type="Pfam" id="PF10756">
    <property type="entry name" value="bPH_6"/>
    <property type="match status" value="1"/>
</dbReference>
<dbReference type="AlphaFoldDB" id="A0A2S6IPF8"/>
<feature type="transmembrane region" description="Helical" evidence="1">
    <location>
        <begin position="56"/>
        <end position="77"/>
    </location>
</feature>
<protein>
    <submittedName>
        <fullName evidence="3">PH (Pleckstrin Homology) domain-containing protein</fullName>
    </submittedName>
</protein>
<organism evidence="3 4">
    <name type="scientific">Kineococcus xinjiangensis</name>
    <dbReference type="NCBI Taxonomy" id="512762"/>
    <lineage>
        <taxon>Bacteria</taxon>
        <taxon>Bacillati</taxon>
        <taxon>Actinomycetota</taxon>
        <taxon>Actinomycetes</taxon>
        <taxon>Kineosporiales</taxon>
        <taxon>Kineosporiaceae</taxon>
        <taxon>Kineococcus</taxon>
    </lineage>
</organism>
<evidence type="ECO:0000256" key="1">
    <source>
        <dbReference type="SAM" id="Phobius"/>
    </source>
</evidence>
<accession>A0A2S6IPF8</accession>
<keyword evidence="1" id="KW-1133">Transmembrane helix</keyword>
<gene>
    <name evidence="3" type="ORF">CLV92_105162</name>
</gene>
<evidence type="ECO:0000259" key="2">
    <source>
        <dbReference type="Pfam" id="PF10756"/>
    </source>
</evidence>
<dbReference type="EMBL" id="PTJD01000005">
    <property type="protein sequence ID" value="PPK96061.1"/>
    <property type="molecule type" value="Genomic_DNA"/>
</dbReference>
<dbReference type="InterPro" id="IPR019692">
    <property type="entry name" value="CFP-6_PH"/>
</dbReference>
<keyword evidence="4" id="KW-1185">Reference proteome</keyword>
<feature type="domain" description="Low molecular weight protein antigen 6 PH" evidence="2">
    <location>
        <begin position="87"/>
        <end position="147"/>
    </location>
</feature>
<name>A0A2S6IPF8_9ACTN</name>
<comment type="caution">
    <text evidence="3">The sequence shown here is derived from an EMBL/GenBank/DDBJ whole genome shotgun (WGS) entry which is preliminary data.</text>
</comment>
<evidence type="ECO:0000313" key="4">
    <source>
        <dbReference type="Proteomes" id="UP000239485"/>
    </source>
</evidence>
<reference evidence="3 4" key="1">
    <citation type="submission" date="2018-02" db="EMBL/GenBank/DDBJ databases">
        <title>Genomic Encyclopedia of Archaeal and Bacterial Type Strains, Phase II (KMG-II): from individual species to whole genera.</title>
        <authorList>
            <person name="Goeker M."/>
        </authorList>
    </citation>
    <scope>NUCLEOTIDE SEQUENCE [LARGE SCALE GENOMIC DNA]</scope>
    <source>
        <strain evidence="3 4">DSM 22857</strain>
    </source>
</reference>
<sequence length="160" mass="16734">MTEPTGGRLSREEAIARLSAPFRPRRARAVGVPLAVGIFVVLAVVGAAMLGSGLPGWTVLDSLLCVAFGALLGAGVLRLVGVRAVPTADALVVRNVFLTTRVPWATIVAVRFGGGNPWLTLDLSDGENHAVMAIQRADGAWAHEQAGRLATLVELHTRPA</sequence>